<dbReference type="PANTHER" id="PTHR43132:SF2">
    <property type="entry name" value="ARSENICAL RESISTANCE OPERON REPRESSOR ARSR-RELATED"/>
    <property type="match status" value="1"/>
</dbReference>
<reference evidence="5 6" key="2">
    <citation type="submission" date="2020-08" db="EMBL/GenBank/DDBJ databases">
        <title>Stappia taiwanensis sp. nov., isolated from a coastal thermal spring.</title>
        <authorList>
            <person name="Kampfer P."/>
        </authorList>
    </citation>
    <scope>NUCLEOTIDE SEQUENCE [LARGE SCALE GENOMIC DNA]</scope>
    <source>
        <strain evidence="5 6">DSM 23284</strain>
    </source>
</reference>
<dbReference type="PANTHER" id="PTHR43132">
    <property type="entry name" value="ARSENICAL RESISTANCE OPERON REPRESSOR ARSR-RELATED"/>
    <property type="match status" value="1"/>
</dbReference>
<proteinExistence type="predicted"/>
<dbReference type="GO" id="GO:0003677">
    <property type="term" value="F:DNA binding"/>
    <property type="evidence" value="ECO:0007669"/>
    <property type="project" value="UniProtKB-KW"/>
</dbReference>
<dbReference type="PROSITE" id="PS50987">
    <property type="entry name" value="HTH_ARSR_2"/>
    <property type="match status" value="1"/>
</dbReference>
<dbReference type="PRINTS" id="PR00778">
    <property type="entry name" value="HTHARSR"/>
</dbReference>
<sequence length="114" mass="12426">MNIQEMEHNSDRAAALLSSMANARRLMMLCHLVEGEQSVGALAERVGLSQSALSQHLAKMRALGLVTPRREGQTMYYRLASREVMAVLETLHGLYCAPEDKTSAASGRDEPAPA</sequence>
<gene>
    <name evidence="5" type="ORF">H1W37_09395</name>
</gene>
<accession>A0A838XXU9</accession>
<evidence type="ECO:0000259" key="4">
    <source>
        <dbReference type="PROSITE" id="PS50987"/>
    </source>
</evidence>
<dbReference type="Pfam" id="PF01022">
    <property type="entry name" value="HTH_5"/>
    <property type="match status" value="1"/>
</dbReference>
<organism evidence="5 6">
    <name type="scientific">Stappia taiwanensis</name>
    <dbReference type="NCBI Taxonomy" id="992267"/>
    <lineage>
        <taxon>Bacteria</taxon>
        <taxon>Pseudomonadati</taxon>
        <taxon>Pseudomonadota</taxon>
        <taxon>Alphaproteobacteria</taxon>
        <taxon>Hyphomicrobiales</taxon>
        <taxon>Stappiaceae</taxon>
        <taxon>Stappia</taxon>
    </lineage>
</organism>
<evidence type="ECO:0000256" key="2">
    <source>
        <dbReference type="ARBA" id="ARBA00023125"/>
    </source>
</evidence>
<dbReference type="InterPro" id="IPR001845">
    <property type="entry name" value="HTH_ArsR_DNA-bd_dom"/>
</dbReference>
<dbReference type="SUPFAM" id="SSF46785">
    <property type="entry name" value="Winged helix' DNA-binding domain"/>
    <property type="match status" value="1"/>
</dbReference>
<dbReference type="GO" id="GO:0003700">
    <property type="term" value="F:DNA-binding transcription factor activity"/>
    <property type="evidence" value="ECO:0007669"/>
    <property type="project" value="InterPro"/>
</dbReference>
<evidence type="ECO:0000313" key="6">
    <source>
        <dbReference type="Proteomes" id="UP000559404"/>
    </source>
</evidence>
<dbReference type="Proteomes" id="UP000559404">
    <property type="component" value="Unassembled WGS sequence"/>
</dbReference>
<dbReference type="InterPro" id="IPR036388">
    <property type="entry name" value="WH-like_DNA-bd_sf"/>
</dbReference>
<keyword evidence="2" id="KW-0238">DNA-binding</keyword>
<evidence type="ECO:0000313" key="5">
    <source>
        <dbReference type="EMBL" id="MBA4611864.1"/>
    </source>
</evidence>
<dbReference type="InterPro" id="IPR011991">
    <property type="entry name" value="ArsR-like_HTH"/>
</dbReference>
<reference evidence="5 6" key="1">
    <citation type="submission" date="2020-07" db="EMBL/GenBank/DDBJ databases">
        <authorList>
            <person name="Li M."/>
        </authorList>
    </citation>
    <scope>NUCLEOTIDE SEQUENCE [LARGE SCALE GENOMIC DNA]</scope>
    <source>
        <strain evidence="5 6">DSM 23284</strain>
    </source>
</reference>
<keyword evidence="1" id="KW-0805">Transcription regulation</keyword>
<name>A0A838XXU9_9HYPH</name>
<dbReference type="Gene3D" id="1.10.10.10">
    <property type="entry name" value="Winged helix-like DNA-binding domain superfamily/Winged helix DNA-binding domain"/>
    <property type="match status" value="1"/>
</dbReference>
<dbReference type="EMBL" id="JACEON010000007">
    <property type="protein sequence ID" value="MBA4611864.1"/>
    <property type="molecule type" value="Genomic_DNA"/>
</dbReference>
<evidence type="ECO:0000256" key="1">
    <source>
        <dbReference type="ARBA" id="ARBA00023015"/>
    </source>
</evidence>
<dbReference type="InterPro" id="IPR036390">
    <property type="entry name" value="WH_DNA-bd_sf"/>
</dbReference>
<comment type="caution">
    <text evidence="5">The sequence shown here is derived from an EMBL/GenBank/DDBJ whole genome shotgun (WGS) entry which is preliminary data.</text>
</comment>
<dbReference type="CDD" id="cd00090">
    <property type="entry name" value="HTH_ARSR"/>
    <property type="match status" value="1"/>
</dbReference>
<dbReference type="AlphaFoldDB" id="A0A838XXU9"/>
<protein>
    <submittedName>
        <fullName evidence="5">Winged helix-turn-helix transcriptional regulator</fullName>
    </submittedName>
</protein>
<feature type="domain" description="HTH arsR-type" evidence="4">
    <location>
        <begin position="5"/>
        <end position="99"/>
    </location>
</feature>
<keyword evidence="6" id="KW-1185">Reference proteome</keyword>
<dbReference type="SMART" id="SM00418">
    <property type="entry name" value="HTH_ARSR"/>
    <property type="match status" value="1"/>
</dbReference>
<keyword evidence="3" id="KW-0804">Transcription</keyword>
<evidence type="ECO:0000256" key="3">
    <source>
        <dbReference type="ARBA" id="ARBA00023163"/>
    </source>
</evidence>
<dbReference type="NCBIfam" id="NF033788">
    <property type="entry name" value="HTH_metalloreg"/>
    <property type="match status" value="1"/>
</dbReference>
<dbReference type="InterPro" id="IPR051011">
    <property type="entry name" value="Metal_resp_trans_reg"/>
</dbReference>